<evidence type="ECO:0008006" key="3">
    <source>
        <dbReference type="Google" id="ProtNLM"/>
    </source>
</evidence>
<comment type="caution">
    <text evidence="1">The sequence shown here is derived from an EMBL/GenBank/DDBJ whole genome shotgun (WGS) entry which is preliminary data.</text>
</comment>
<feature type="non-terminal residue" evidence="1">
    <location>
        <position position="88"/>
    </location>
</feature>
<dbReference type="EMBL" id="JAUUIA010000563">
    <property type="protein sequence ID" value="MDP0971295.1"/>
    <property type="molecule type" value="Genomic_DNA"/>
</dbReference>
<accession>A0AAW8ALL3</accession>
<dbReference type="Proteomes" id="UP001244490">
    <property type="component" value="Unassembled WGS sequence"/>
</dbReference>
<feature type="non-terminal residue" evidence="1">
    <location>
        <position position="1"/>
    </location>
</feature>
<reference evidence="1" key="1">
    <citation type="submission" date="2023-07" db="EMBL/GenBank/DDBJ databases">
        <authorList>
            <person name="Peng Z."/>
        </authorList>
    </citation>
    <scope>NUCLEOTIDE SEQUENCE</scope>
    <source>
        <strain evidence="1">KP219</strain>
    </source>
</reference>
<gene>
    <name evidence="1" type="ORF">Q6294_30605</name>
</gene>
<proteinExistence type="predicted"/>
<name>A0AAW8ALL3_KLEPN</name>
<evidence type="ECO:0000313" key="2">
    <source>
        <dbReference type="Proteomes" id="UP001244490"/>
    </source>
</evidence>
<dbReference type="RefSeq" id="WP_305202425.1">
    <property type="nucleotide sequence ID" value="NZ_JAUUIA010000563.1"/>
</dbReference>
<sequence>IEDPSPLILCDYNNNGTAIFDLTLSEPEIFANIPDPSGYQVSYYQTQADANSGNNPIPDPTAYVNLSNPQTIYIVVEDINNGCQSQTT</sequence>
<dbReference type="AlphaFoldDB" id="A0AAW8ALL3"/>
<organism evidence="1 2">
    <name type="scientific">Klebsiella pneumoniae</name>
    <dbReference type="NCBI Taxonomy" id="573"/>
    <lineage>
        <taxon>Bacteria</taxon>
        <taxon>Pseudomonadati</taxon>
        <taxon>Pseudomonadota</taxon>
        <taxon>Gammaproteobacteria</taxon>
        <taxon>Enterobacterales</taxon>
        <taxon>Enterobacteriaceae</taxon>
        <taxon>Klebsiella/Raoultella group</taxon>
        <taxon>Klebsiella</taxon>
        <taxon>Klebsiella pneumoniae complex</taxon>
    </lineage>
</organism>
<protein>
    <recommendedName>
        <fullName evidence="3">Adhesin</fullName>
    </recommendedName>
</protein>
<evidence type="ECO:0000313" key="1">
    <source>
        <dbReference type="EMBL" id="MDP0971295.1"/>
    </source>
</evidence>